<evidence type="ECO:0000313" key="1">
    <source>
        <dbReference type="EMBL" id="QHS97578.1"/>
    </source>
</evidence>
<dbReference type="EMBL" id="MN739300">
    <property type="protein sequence ID" value="QHS97578.1"/>
    <property type="molecule type" value="Genomic_DNA"/>
</dbReference>
<reference evidence="1" key="1">
    <citation type="journal article" date="2020" name="Nature">
        <title>Giant virus diversity and host interactions through global metagenomics.</title>
        <authorList>
            <person name="Schulz F."/>
            <person name="Roux S."/>
            <person name="Paez-Espino D."/>
            <person name="Jungbluth S."/>
            <person name="Walsh D.A."/>
            <person name="Denef V.J."/>
            <person name="McMahon K.D."/>
            <person name="Konstantinidis K.T."/>
            <person name="Eloe-Fadrosh E.A."/>
            <person name="Kyrpides N.C."/>
            <person name="Woyke T."/>
        </authorList>
    </citation>
    <scope>NUCLEOTIDE SEQUENCE</scope>
    <source>
        <strain evidence="1">GVMAG-M-3300020182-33</strain>
    </source>
</reference>
<sequence length="186" mass="21579">MKWGIDLFEQPRITNEKHIIGCPSNCLQIPFGSEAVVDLDKERGEPNQANWRGRSRFVNQLLPICELMRNAHIDYLTIPNPQITFINPHGVHVNIERVLSAQDDPKYPAQDYEQRSMHFKAQTHTEEVSFDVKLPHSNSEHGLFPVIKLNHGIFSAPAREEHLEEYIRWLYSMFNDNIEHGIPVKC</sequence>
<proteinExistence type="predicted"/>
<accession>A0A6C0C1P0</accession>
<dbReference type="AlphaFoldDB" id="A0A6C0C1P0"/>
<protein>
    <submittedName>
        <fullName evidence="1">Uncharacterized protein</fullName>
    </submittedName>
</protein>
<name>A0A6C0C1P0_9ZZZZ</name>
<organism evidence="1">
    <name type="scientific">viral metagenome</name>
    <dbReference type="NCBI Taxonomy" id="1070528"/>
    <lineage>
        <taxon>unclassified sequences</taxon>
        <taxon>metagenomes</taxon>
        <taxon>organismal metagenomes</taxon>
    </lineage>
</organism>